<reference evidence="12 13" key="1">
    <citation type="submission" date="2024-05" db="EMBL/GenBank/DDBJ databases">
        <authorList>
            <person name="Wallberg A."/>
        </authorList>
    </citation>
    <scope>NUCLEOTIDE SEQUENCE [LARGE SCALE GENOMIC DNA]</scope>
</reference>
<dbReference type="GO" id="GO:0007517">
    <property type="term" value="P:muscle organ development"/>
    <property type="evidence" value="ECO:0007669"/>
    <property type="project" value="UniProtKB-ARBA"/>
</dbReference>
<keyword evidence="6 10" id="KW-0879">Wnt signaling pathway</keyword>
<dbReference type="GO" id="GO:0046330">
    <property type="term" value="P:positive regulation of JNK cascade"/>
    <property type="evidence" value="ECO:0007669"/>
    <property type="project" value="TreeGrafter"/>
</dbReference>
<evidence type="ECO:0000256" key="8">
    <source>
        <dbReference type="ARBA" id="ARBA00023180"/>
    </source>
</evidence>
<dbReference type="GO" id="GO:0005125">
    <property type="term" value="F:cytokine activity"/>
    <property type="evidence" value="ECO:0007669"/>
    <property type="project" value="TreeGrafter"/>
</dbReference>
<dbReference type="GO" id="GO:0060070">
    <property type="term" value="P:canonical Wnt signaling pathway"/>
    <property type="evidence" value="ECO:0007669"/>
    <property type="project" value="TreeGrafter"/>
</dbReference>
<dbReference type="AlphaFoldDB" id="A0AAV2Q814"/>
<feature type="region of interest" description="Disordered" evidence="11">
    <location>
        <begin position="242"/>
        <end position="261"/>
    </location>
</feature>
<dbReference type="SMART" id="SM00097">
    <property type="entry name" value="WNT1"/>
    <property type="match status" value="1"/>
</dbReference>
<dbReference type="InterPro" id="IPR043158">
    <property type="entry name" value="Wnt_C"/>
</dbReference>
<protein>
    <recommendedName>
        <fullName evidence="10">Protein Wnt</fullName>
    </recommendedName>
</protein>
<organism evidence="12 13">
    <name type="scientific">Meganyctiphanes norvegica</name>
    <name type="common">Northern krill</name>
    <name type="synonym">Thysanopoda norvegica</name>
    <dbReference type="NCBI Taxonomy" id="48144"/>
    <lineage>
        <taxon>Eukaryota</taxon>
        <taxon>Metazoa</taxon>
        <taxon>Ecdysozoa</taxon>
        <taxon>Arthropoda</taxon>
        <taxon>Crustacea</taxon>
        <taxon>Multicrustacea</taxon>
        <taxon>Malacostraca</taxon>
        <taxon>Eumalacostraca</taxon>
        <taxon>Eucarida</taxon>
        <taxon>Euphausiacea</taxon>
        <taxon>Euphausiidae</taxon>
        <taxon>Meganyctiphanes</taxon>
    </lineage>
</organism>
<comment type="similarity">
    <text evidence="2 10">Belongs to the Wnt family.</text>
</comment>
<name>A0AAV2Q814_MEGNR</name>
<evidence type="ECO:0000313" key="13">
    <source>
        <dbReference type="Proteomes" id="UP001497623"/>
    </source>
</evidence>
<evidence type="ECO:0000313" key="12">
    <source>
        <dbReference type="EMBL" id="CAL4069893.1"/>
    </source>
</evidence>
<dbReference type="GO" id="GO:0005615">
    <property type="term" value="C:extracellular space"/>
    <property type="evidence" value="ECO:0007669"/>
    <property type="project" value="TreeGrafter"/>
</dbReference>
<keyword evidence="4" id="KW-0964">Secreted</keyword>
<comment type="function">
    <text evidence="10">Ligand for members of the frizzled family of seven transmembrane receptors.</text>
</comment>
<keyword evidence="8" id="KW-0325">Glycoprotein</keyword>
<evidence type="ECO:0000256" key="4">
    <source>
        <dbReference type="ARBA" id="ARBA00022525"/>
    </source>
</evidence>
<feature type="compositionally biased region" description="Basic residues" evidence="11">
    <location>
        <begin position="248"/>
        <end position="259"/>
    </location>
</feature>
<evidence type="ECO:0000256" key="10">
    <source>
        <dbReference type="RuleBase" id="RU003500"/>
    </source>
</evidence>
<dbReference type="Pfam" id="PF00110">
    <property type="entry name" value="wnt"/>
    <property type="match status" value="1"/>
</dbReference>
<comment type="subcellular location">
    <subcellularLocation>
        <location evidence="1 10">Secreted</location>
        <location evidence="1 10">Extracellular space</location>
        <location evidence="1 10">Extracellular matrix</location>
    </subcellularLocation>
</comment>
<evidence type="ECO:0000256" key="3">
    <source>
        <dbReference type="ARBA" id="ARBA00022473"/>
    </source>
</evidence>
<accession>A0AAV2Q814</accession>
<dbReference type="GO" id="GO:0005109">
    <property type="term" value="F:frizzled binding"/>
    <property type="evidence" value="ECO:0007669"/>
    <property type="project" value="TreeGrafter"/>
</dbReference>
<dbReference type="PANTHER" id="PTHR12027">
    <property type="entry name" value="WNT RELATED"/>
    <property type="match status" value="1"/>
</dbReference>
<evidence type="ECO:0000256" key="5">
    <source>
        <dbReference type="ARBA" id="ARBA00022530"/>
    </source>
</evidence>
<proteinExistence type="inferred from homology"/>
<dbReference type="GO" id="GO:0045165">
    <property type="term" value="P:cell fate commitment"/>
    <property type="evidence" value="ECO:0007669"/>
    <property type="project" value="TreeGrafter"/>
</dbReference>
<dbReference type="Proteomes" id="UP001497623">
    <property type="component" value="Unassembled WGS sequence"/>
</dbReference>
<evidence type="ECO:0000256" key="11">
    <source>
        <dbReference type="SAM" id="MobiDB-lite"/>
    </source>
</evidence>
<comment type="caution">
    <text evidence="12">The sequence shown here is derived from an EMBL/GenBank/DDBJ whole genome shotgun (WGS) entry which is preliminary data.</text>
</comment>
<evidence type="ECO:0000256" key="9">
    <source>
        <dbReference type="ARBA" id="ARBA00023288"/>
    </source>
</evidence>
<dbReference type="FunFam" id="3.30.2460.20:FF:000001">
    <property type="entry name" value="Wnt homolog"/>
    <property type="match status" value="1"/>
</dbReference>
<dbReference type="GO" id="GO:0000902">
    <property type="term" value="P:cell morphogenesis"/>
    <property type="evidence" value="ECO:0007669"/>
    <property type="project" value="UniProtKB-ARBA"/>
</dbReference>
<keyword evidence="3 10" id="KW-0217">Developmental protein</keyword>
<dbReference type="InterPro" id="IPR005817">
    <property type="entry name" value="Wnt"/>
</dbReference>
<keyword evidence="9" id="KW-0449">Lipoprotein</keyword>
<evidence type="ECO:0000256" key="2">
    <source>
        <dbReference type="ARBA" id="ARBA00005683"/>
    </source>
</evidence>
<feature type="non-terminal residue" evidence="12">
    <location>
        <position position="345"/>
    </location>
</feature>
<evidence type="ECO:0000256" key="7">
    <source>
        <dbReference type="ARBA" id="ARBA00023157"/>
    </source>
</evidence>
<sequence>MSESINIPLPFMKVKTHINHQRQAGLLNPLLGSSMYIFCATWPRINSKQTHCCAQTCDILSMKVACVRRGVVNCITAFYAHWRSYREDYCPRLQIKPIWLKASRQKTLTLVPVAQWMTYTMIVPVENIKSCSYDYRGASYAFALLRHGRGQHACWPFGPKKGLDERLGYQEPTRAINNLARDRWRRLLLRRSGWRRLLLRRECIVVFYSGGLLRFTSYQALFSQKSNLYDEIVAFRVKRKSSGPPRLTLRRSKRKTRRPRSSDLVFLERSPNYCEINPATGSLGTHGRICNKTSNGSDGCDLMCCGRGYNTHQYTRRWKCNCKFHWCCYVECHTCEEETEIYTCK</sequence>
<dbReference type="GO" id="GO:0030182">
    <property type="term" value="P:neuron differentiation"/>
    <property type="evidence" value="ECO:0007669"/>
    <property type="project" value="TreeGrafter"/>
</dbReference>
<evidence type="ECO:0000256" key="1">
    <source>
        <dbReference type="ARBA" id="ARBA00004498"/>
    </source>
</evidence>
<dbReference type="EMBL" id="CAXKWB010003705">
    <property type="protein sequence ID" value="CAL4069893.1"/>
    <property type="molecule type" value="Genomic_DNA"/>
</dbReference>
<dbReference type="Gene3D" id="3.30.2460.20">
    <property type="match status" value="1"/>
</dbReference>
<keyword evidence="5" id="KW-0272">Extracellular matrix</keyword>
<evidence type="ECO:0000256" key="6">
    <source>
        <dbReference type="ARBA" id="ARBA00022687"/>
    </source>
</evidence>
<keyword evidence="7" id="KW-1015">Disulfide bond</keyword>
<keyword evidence="13" id="KW-1185">Reference proteome</keyword>
<dbReference type="PANTHER" id="PTHR12027:SF112">
    <property type="entry name" value="PROTEIN WNT-2"/>
    <property type="match status" value="1"/>
</dbReference>
<gene>
    <name evidence="12" type="ORF">MNOR_LOCUS8119</name>
</gene>